<sequence>MRVASETGVRRILFIGILAAIVLGGVAYAVYYFTTGRYIVTTDNAYVEADIAVIAPKVAGYVRAVPVTDNQSVTAGQPLLVIDDSDYRAAVARASAAVTQQRQGIGTARATAAAGVSAIGEAQAQLAAAQAEAVRARADVARFATLRKEGWVSQANLDVRIADAASRDAAVARARAGVAAARSNEQASLAGTGGAEAQLGGARASLDAARLDLANTVVRSPVAGTVGNRSVRVGQYLRTGQQAMVVVPLGAVYVVANFKETQIGGLRPGLPVTLHIDAYKDAEVAGRIVSVSPAAGSRFSMLPPENATGNFTKIVQRVPVRIALSPLPAGMRLVPGMSVEASVDVRD</sequence>
<feature type="domain" description="Multidrug resistance protein MdtA-like barrel-sandwich hybrid" evidence="3">
    <location>
        <begin position="52"/>
        <end position="247"/>
    </location>
</feature>
<dbReference type="Pfam" id="PF25876">
    <property type="entry name" value="HH_MFP_RND"/>
    <property type="match status" value="1"/>
</dbReference>
<dbReference type="Pfam" id="PF25917">
    <property type="entry name" value="BSH_RND"/>
    <property type="match status" value="1"/>
</dbReference>
<evidence type="ECO:0000313" key="5">
    <source>
        <dbReference type="Proteomes" id="UP000317894"/>
    </source>
</evidence>
<reference evidence="4 5" key="1">
    <citation type="submission" date="2019-07" db="EMBL/GenBank/DDBJ databases">
        <title>Novel species isolated from glacier.</title>
        <authorList>
            <person name="Liu Q."/>
            <person name="Xin Y.-H."/>
        </authorList>
    </citation>
    <scope>NUCLEOTIDE SEQUENCE [LARGE SCALE GENOMIC DNA]</scope>
    <source>
        <strain evidence="4 5">LB1R16</strain>
    </source>
</reference>
<dbReference type="Gene3D" id="2.40.30.170">
    <property type="match status" value="1"/>
</dbReference>
<name>A0A552UHH6_9SPHN</name>
<evidence type="ECO:0000256" key="1">
    <source>
        <dbReference type="SAM" id="Phobius"/>
    </source>
</evidence>
<evidence type="ECO:0000259" key="3">
    <source>
        <dbReference type="Pfam" id="PF25917"/>
    </source>
</evidence>
<dbReference type="PANTHER" id="PTHR30386:SF24">
    <property type="entry name" value="MULTIDRUG RESISTANCE EFFLUX PUMP"/>
    <property type="match status" value="1"/>
</dbReference>
<keyword evidence="5" id="KW-1185">Reference proteome</keyword>
<dbReference type="InterPro" id="IPR058624">
    <property type="entry name" value="MdtA-like_HH"/>
</dbReference>
<organism evidence="4 5">
    <name type="scientific">Glacieibacterium frigidum</name>
    <dbReference type="NCBI Taxonomy" id="2593303"/>
    <lineage>
        <taxon>Bacteria</taxon>
        <taxon>Pseudomonadati</taxon>
        <taxon>Pseudomonadota</taxon>
        <taxon>Alphaproteobacteria</taxon>
        <taxon>Sphingomonadales</taxon>
        <taxon>Sphingosinicellaceae</taxon>
        <taxon>Glacieibacterium</taxon>
    </lineage>
</organism>
<dbReference type="AlphaFoldDB" id="A0A552UHH6"/>
<dbReference type="PANTHER" id="PTHR30386">
    <property type="entry name" value="MEMBRANE FUSION SUBUNIT OF EMRAB-TOLC MULTIDRUG EFFLUX PUMP"/>
    <property type="match status" value="1"/>
</dbReference>
<dbReference type="Proteomes" id="UP000317894">
    <property type="component" value="Unassembled WGS sequence"/>
</dbReference>
<gene>
    <name evidence="4" type="ORF">FMM06_05745</name>
</gene>
<feature type="transmembrane region" description="Helical" evidence="1">
    <location>
        <begin position="12"/>
        <end position="33"/>
    </location>
</feature>
<proteinExistence type="predicted"/>
<accession>A0A552UHH6</accession>
<dbReference type="GO" id="GO:0055085">
    <property type="term" value="P:transmembrane transport"/>
    <property type="evidence" value="ECO:0007669"/>
    <property type="project" value="InterPro"/>
</dbReference>
<comment type="caution">
    <text evidence="4">The sequence shown here is derived from an EMBL/GenBank/DDBJ whole genome shotgun (WGS) entry which is preliminary data.</text>
</comment>
<feature type="domain" description="Multidrug resistance protein MdtA-like alpha-helical hairpin" evidence="2">
    <location>
        <begin position="121"/>
        <end position="184"/>
    </location>
</feature>
<keyword evidence="1" id="KW-1133">Transmembrane helix</keyword>
<dbReference type="Gene3D" id="1.10.287.470">
    <property type="entry name" value="Helix hairpin bin"/>
    <property type="match status" value="2"/>
</dbReference>
<dbReference type="InterPro" id="IPR058625">
    <property type="entry name" value="MdtA-like_BSH"/>
</dbReference>
<dbReference type="SUPFAM" id="SSF111369">
    <property type="entry name" value="HlyD-like secretion proteins"/>
    <property type="match status" value="2"/>
</dbReference>
<dbReference type="EMBL" id="VJWA01000001">
    <property type="protein sequence ID" value="TRW17650.1"/>
    <property type="molecule type" value="Genomic_DNA"/>
</dbReference>
<protein>
    <submittedName>
        <fullName evidence="4">HlyD family secretion protein</fullName>
    </submittedName>
</protein>
<dbReference type="Gene3D" id="2.40.50.100">
    <property type="match status" value="1"/>
</dbReference>
<dbReference type="OrthoDB" id="9811754at2"/>
<dbReference type="InterPro" id="IPR050739">
    <property type="entry name" value="MFP"/>
</dbReference>
<keyword evidence="1" id="KW-0472">Membrane</keyword>
<evidence type="ECO:0000313" key="4">
    <source>
        <dbReference type="EMBL" id="TRW17650.1"/>
    </source>
</evidence>
<keyword evidence="1" id="KW-0812">Transmembrane</keyword>
<evidence type="ECO:0000259" key="2">
    <source>
        <dbReference type="Pfam" id="PF25876"/>
    </source>
</evidence>